<dbReference type="AlphaFoldDB" id="A0A0D0DCC5"/>
<dbReference type="Proteomes" id="UP000054538">
    <property type="component" value="Unassembled WGS sequence"/>
</dbReference>
<name>A0A0D0DCC5_9AGAM</name>
<feature type="non-terminal residue" evidence="1">
    <location>
        <position position="66"/>
    </location>
</feature>
<protein>
    <submittedName>
        <fullName evidence="1">Uncharacterized protein</fullName>
    </submittedName>
</protein>
<reference evidence="1 2" key="1">
    <citation type="submission" date="2014-04" db="EMBL/GenBank/DDBJ databases">
        <authorList>
            <consortium name="DOE Joint Genome Institute"/>
            <person name="Kuo A."/>
            <person name="Kohler A."/>
            <person name="Jargeat P."/>
            <person name="Nagy L.G."/>
            <person name="Floudas D."/>
            <person name="Copeland A."/>
            <person name="Barry K.W."/>
            <person name="Cichocki N."/>
            <person name="Veneault-Fourrey C."/>
            <person name="LaButti K."/>
            <person name="Lindquist E.A."/>
            <person name="Lipzen A."/>
            <person name="Lundell T."/>
            <person name="Morin E."/>
            <person name="Murat C."/>
            <person name="Sun H."/>
            <person name="Tunlid A."/>
            <person name="Henrissat B."/>
            <person name="Grigoriev I.V."/>
            <person name="Hibbett D.S."/>
            <person name="Martin F."/>
            <person name="Nordberg H.P."/>
            <person name="Cantor M.N."/>
            <person name="Hua S.X."/>
        </authorList>
    </citation>
    <scope>NUCLEOTIDE SEQUENCE [LARGE SCALE GENOMIC DNA]</scope>
    <source>
        <strain evidence="1 2">Ve08.2h10</strain>
    </source>
</reference>
<gene>
    <name evidence="1" type="ORF">PAXRUDRAFT_37483</name>
</gene>
<dbReference type="OrthoDB" id="2142724at2759"/>
<keyword evidence="2" id="KW-1185">Reference proteome</keyword>
<dbReference type="HOGENOM" id="CLU_188058_1_0_1"/>
<evidence type="ECO:0000313" key="2">
    <source>
        <dbReference type="Proteomes" id="UP000054538"/>
    </source>
</evidence>
<dbReference type="InParanoid" id="A0A0D0DCC5"/>
<organism evidence="1 2">
    <name type="scientific">Paxillus rubicundulus Ve08.2h10</name>
    <dbReference type="NCBI Taxonomy" id="930991"/>
    <lineage>
        <taxon>Eukaryota</taxon>
        <taxon>Fungi</taxon>
        <taxon>Dikarya</taxon>
        <taxon>Basidiomycota</taxon>
        <taxon>Agaricomycotina</taxon>
        <taxon>Agaricomycetes</taxon>
        <taxon>Agaricomycetidae</taxon>
        <taxon>Boletales</taxon>
        <taxon>Paxilineae</taxon>
        <taxon>Paxillaceae</taxon>
        <taxon>Paxillus</taxon>
    </lineage>
</organism>
<evidence type="ECO:0000313" key="1">
    <source>
        <dbReference type="EMBL" id="KIK81831.1"/>
    </source>
</evidence>
<accession>A0A0D0DCC5</accession>
<feature type="non-terminal residue" evidence="1">
    <location>
        <position position="1"/>
    </location>
</feature>
<sequence length="66" mass="7527">RKYFVHGSQYFIVPIITLDGIITYDIIEVPVNGSCFVQFLKDHIVRIKLPYGSCSLNVGDLCDVRH</sequence>
<reference evidence="2" key="2">
    <citation type="submission" date="2015-01" db="EMBL/GenBank/DDBJ databases">
        <title>Evolutionary Origins and Diversification of the Mycorrhizal Mutualists.</title>
        <authorList>
            <consortium name="DOE Joint Genome Institute"/>
            <consortium name="Mycorrhizal Genomics Consortium"/>
            <person name="Kohler A."/>
            <person name="Kuo A."/>
            <person name="Nagy L.G."/>
            <person name="Floudas D."/>
            <person name="Copeland A."/>
            <person name="Barry K.W."/>
            <person name="Cichocki N."/>
            <person name="Veneault-Fourrey C."/>
            <person name="LaButti K."/>
            <person name="Lindquist E.A."/>
            <person name="Lipzen A."/>
            <person name="Lundell T."/>
            <person name="Morin E."/>
            <person name="Murat C."/>
            <person name="Riley R."/>
            <person name="Ohm R."/>
            <person name="Sun H."/>
            <person name="Tunlid A."/>
            <person name="Henrissat B."/>
            <person name="Grigoriev I.V."/>
            <person name="Hibbett D.S."/>
            <person name="Martin F."/>
        </authorList>
    </citation>
    <scope>NUCLEOTIDE SEQUENCE [LARGE SCALE GENOMIC DNA]</scope>
    <source>
        <strain evidence="2">Ve08.2h10</strain>
    </source>
</reference>
<dbReference type="EMBL" id="KN825725">
    <property type="protein sequence ID" value="KIK81831.1"/>
    <property type="molecule type" value="Genomic_DNA"/>
</dbReference>
<proteinExistence type="predicted"/>